<dbReference type="OMA" id="HVCSYVR"/>
<evidence type="ECO:0000313" key="4">
    <source>
        <dbReference type="EMBL" id="CDY07902.1"/>
    </source>
</evidence>
<evidence type="ECO:0000313" key="5">
    <source>
        <dbReference type="Proteomes" id="UP000028999"/>
    </source>
</evidence>
<dbReference type="NCBIfam" id="TIGR01640">
    <property type="entry name" value="F_box_assoc_1"/>
    <property type="match status" value="1"/>
</dbReference>
<reference evidence="3" key="3">
    <citation type="submission" date="2021-01" db="EMBL/GenBank/DDBJ databases">
        <authorList>
            <consortium name="Genoscope - CEA"/>
            <person name="William W."/>
        </authorList>
    </citation>
    <scope>NUCLEOTIDE SEQUENCE</scope>
</reference>
<dbReference type="InterPro" id="IPR004088">
    <property type="entry name" value="KH_dom_type_1"/>
</dbReference>
<dbReference type="AlphaFoldDB" id="A0A078F4A2"/>
<reference evidence="4 5" key="1">
    <citation type="journal article" date="2014" name="Science">
        <title>Plant genetics. Early allopolyploid evolution in the post-Neolithic Brassica napus oilseed genome.</title>
        <authorList>
            <person name="Chalhoub B."/>
            <person name="Denoeud F."/>
            <person name="Liu S."/>
            <person name="Parkin I.A."/>
            <person name="Tang H."/>
            <person name="Wang X."/>
            <person name="Chiquet J."/>
            <person name="Belcram H."/>
            <person name="Tong C."/>
            <person name="Samans B."/>
            <person name="Correa M."/>
            <person name="Da Silva C."/>
            <person name="Just J."/>
            <person name="Falentin C."/>
            <person name="Koh C.S."/>
            <person name="Le Clainche I."/>
            <person name="Bernard M."/>
            <person name="Bento P."/>
            <person name="Noel B."/>
            <person name="Labadie K."/>
            <person name="Alberti A."/>
            <person name="Charles M."/>
            <person name="Arnaud D."/>
            <person name="Guo H."/>
            <person name="Daviaud C."/>
            <person name="Alamery S."/>
            <person name="Jabbari K."/>
            <person name="Zhao M."/>
            <person name="Edger P.P."/>
            <person name="Chelaifa H."/>
            <person name="Tack D."/>
            <person name="Lassalle G."/>
            <person name="Mestiri I."/>
            <person name="Schnel N."/>
            <person name="Le Paslier M.C."/>
            <person name="Fan G."/>
            <person name="Renault V."/>
            <person name="Bayer P.E."/>
            <person name="Golicz A.A."/>
            <person name="Manoli S."/>
            <person name="Lee T.H."/>
            <person name="Thi V.H."/>
            <person name="Chalabi S."/>
            <person name="Hu Q."/>
            <person name="Fan C."/>
            <person name="Tollenaere R."/>
            <person name="Lu Y."/>
            <person name="Battail C."/>
            <person name="Shen J."/>
            <person name="Sidebottom C.H."/>
            <person name="Wang X."/>
            <person name="Canaguier A."/>
            <person name="Chauveau A."/>
            <person name="Berard A."/>
            <person name="Deniot G."/>
            <person name="Guan M."/>
            <person name="Liu Z."/>
            <person name="Sun F."/>
            <person name="Lim Y.P."/>
            <person name="Lyons E."/>
            <person name="Town C.D."/>
            <person name="Bancroft I."/>
            <person name="Wang X."/>
            <person name="Meng J."/>
            <person name="Ma J."/>
            <person name="Pires J.C."/>
            <person name="King G.J."/>
            <person name="Brunel D."/>
            <person name="Delourme R."/>
            <person name="Renard M."/>
            <person name="Aury J.M."/>
            <person name="Adams K.L."/>
            <person name="Batley J."/>
            <person name="Snowdon R.J."/>
            <person name="Tost J."/>
            <person name="Edwards D."/>
            <person name="Zhou Y."/>
            <person name="Hua W."/>
            <person name="Sharpe A.G."/>
            <person name="Paterson A.H."/>
            <person name="Guan C."/>
            <person name="Wincker P."/>
        </authorList>
    </citation>
    <scope>NUCLEOTIDE SEQUENCE [LARGE SCALE GENOMIC DNA]</scope>
    <source>
        <strain evidence="5">cv. Darmor-bzh</strain>
    </source>
</reference>
<sequence>MMTTISDLPVNLVEEILSKVHLKYMRAVRSTCKDWDTLSKSGSFSKMHIDKISAGEESMMVAVLMGYNLYLMNVVNDEDPLIECKGYEDKGGSTSCRDYKFLRFIDHSVGNVRGVSLKGNTYWPASPRKTYERIDNHIICFDFTSESFGPLLRLPFDAGDDDTVTLSSVREEKLAVLFTHYELGGPLELEIWISTKIEAEKVSWSKFLRVADAEFYPLISYDCFFIDEEKKFAMSFEDDYPKTFNIVGEAGYFKKLELGERLGRDIKWMQHVCSYVRSLADIKQPAAAGGKRKQQSELEKQRYDQNMARLVAIKTATESMAVEAILLLQERINDDDEETVKMQLLVPSRVIGCVIGRSGSVITQIRKRTNASIRISKGDNDDLVEILIRGERQGKAAWEWFLQTDSMVMKVVSRQEIMVWYQSVHTHMEGKFCKLQQRTWRLLYHFVSNGLKLFFSCISFCLSSQILVKI</sequence>
<keyword evidence="5" id="KW-1185">Reference proteome</keyword>
<protein>
    <submittedName>
        <fullName evidence="3">(rape) hypothetical protein</fullName>
    </submittedName>
    <submittedName>
        <fullName evidence="4">BnaC03g36210D protein</fullName>
    </submittedName>
</protein>
<dbReference type="InterPro" id="IPR004087">
    <property type="entry name" value="KH_dom"/>
</dbReference>
<dbReference type="Pfam" id="PF00646">
    <property type="entry name" value="F-box"/>
    <property type="match status" value="1"/>
</dbReference>
<proteinExistence type="predicted"/>
<dbReference type="InterPro" id="IPR036047">
    <property type="entry name" value="F-box-like_dom_sf"/>
</dbReference>
<dbReference type="SMART" id="SM00322">
    <property type="entry name" value="KH"/>
    <property type="match status" value="1"/>
</dbReference>
<dbReference type="Gene3D" id="3.30.310.210">
    <property type="match status" value="1"/>
</dbReference>
<dbReference type="EMBL" id="LK031982">
    <property type="protein sequence ID" value="CDY07902.1"/>
    <property type="molecule type" value="Genomic_DNA"/>
</dbReference>
<name>A0A078F4A2_BRANA</name>
<evidence type="ECO:0000313" key="3">
    <source>
        <dbReference type="EMBL" id="CAF1703847.1"/>
    </source>
</evidence>
<dbReference type="PROSITE" id="PS50084">
    <property type="entry name" value="KH_TYPE_1"/>
    <property type="match status" value="1"/>
</dbReference>
<dbReference type="PANTHER" id="PTHR47993:SF287">
    <property type="entry name" value="F-BOX DOMAIN-CONTAINING PROTEIN"/>
    <property type="match status" value="1"/>
</dbReference>
<dbReference type="Pfam" id="PF07734">
    <property type="entry name" value="FBA_1"/>
    <property type="match status" value="1"/>
</dbReference>
<dbReference type="SUPFAM" id="SSF81383">
    <property type="entry name" value="F-box domain"/>
    <property type="match status" value="1"/>
</dbReference>
<evidence type="ECO:0000256" key="1">
    <source>
        <dbReference type="PROSITE-ProRule" id="PRU00117"/>
    </source>
</evidence>
<dbReference type="Proteomes" id="UP001295469">
    <property type="component" value="Chromosome C03"/>
</dbReference>
<dbReference type="PANTHER" id="PTHR47993">
    <property type="entry name" value="OS09G0372900 PROTEIN-RELATED"/>
    <property type="match status" value="1"/>
</dbReference>
<dbReference type="Pfam" id="PF00013">
    <property type="entry name" value="KH_1"/>
    <property type="match status" value="1"/>
</dbReference>
<reference evidence="4" key="2">
    <citation type="submission" date="2014-06" db="EMBL/GenBank/DDBJ databases">
        <authorList>
            <person name="Genoscope - CEA"/>
        </authorList>
    </citation>
    <scope>NUCLEOTIDE SEQUENCE</scope>
</reference>
<dbReference type="GO" id="GO:0003723">
    <property type="term" value="F:RNA binding"/>
    <property type="evidence" value="ECO:0007669"/>
    <property type="project" value="UniProtKB-UniRule"/>
</dbReference>
<dbReference type="Proteomes" id="UP000028999">
    <property type="component" value="Unassembled WGS sequence"/>
</dbReference>
<dbReference type="STRING" id="3708.A0A078F4A2"/>
<dbReference type="InterPro" id="IPR006527">
    <property type="entry name" value="F-box-assoc_dom_typ1"/>
</dbReference>
<dbReference type="SUPFAM" id="SSF54791">
    <property type="entry name" value="Eukaryotic type KH-domain (KH-domain type I)"/>
    <property type="match status" value="1"/>
</dbReference>
<dbReference type="Gramene" id="CDY07902">
    <property type="protein sequence ID" value="CDY07902"/>
    <property type="gene ID" value="GSBRNA2T00125098001"/>
</dbReference>
<dbReference type="PaxDb" id="3708-A0A078F4A2"/>
<evidence type="ECO:0000259" key="2">
    <source>
        <dbReference type="SMART" id="SM00322"/>
    </source>
</evidence>
<dbReference type="InterPro" id="IPR036612">
    <property type="entry name" value="KH_dom_type_1_sf"/>
</dbReference>
<feature type="domain" description="K Homology" evidence="2">
    <location>
        <begin position="338"/>
        <end position="407"/>
    </location>
</feature>
<dbReference type="EMBL" id="HG994367">
    <property type="protein sequence ID" value="CAF1703847.1"/>
    <property type="molecule type" value="Genomic_DNA"/>
</dbReference>
<dbReference type="InterPro" id="IPR001810">
    <property type="entry name" value="F-box_dom"/>
</dbReference>
<accession>A0A078F4A2</accession>
<dbReference type="InterPro" id="IPR017451">
    <property type="entry name" value="F-box-assoc_interact_dom"/>
</dbReference>
<dbReference type="InterPro" id="IPR050233">
    <property type="entry name" value="A_thaliana_F-box"/>
</dbReference>
<gene>
    <name evidence="4" type="primary">BnaC03g36210D</name>
    <name evidence="3" type="ORF">DARMORV10_C03P43830.1</name>
    <name evidence="4" type="ORF">GSBRNA2T00125098001</name>
</gene>
<organism evidence="4 5">
    <name type="scientific">Brassica napus</name>
    <name type="common">Rape</name>
    <dbReference type="NCBI Taxonomy" id="3708"/>
    <lineage>
        <taxon>Eukaryota</taxon>
        <taxon>Viridiplantae</taxon>
        <taxon>Streptophyta</taxon>
        <taxon>Embryophyta</taxon>
        <taxon>Tracheophyta</taxon>
        <taxon>Spermatophyta</taxon>
        <taxon>Magnoliopsida</taxon>
        <taxon>eudicotyledons</taxon>
        <taxon>Gunneridae</taxon>
        <taxon>Pentapetalae</taxon>
        <taxon>rosids</taxon>
        <taxon>malvids</taxon>
        <taxon>Brassicales</taxon>
        <taxon>Brassicaceae</taxon>
        <taxon>Brassiceae</taxon>
        <taxon>Brassica</taxon>
    </lineage>
</organism>
<keyword evidence="1" id="KW-0694">RNA-binding</keyword>